<organism evidence="4 5">
    <name type="scientific">Lactococcus lactis</name>
    <dbReference type="NCBI Taxonomy" id="1358"/>
    <lineage>
        <taxon>Bacteria</taxon>
        <taxon>Bacillati</taxon>
        <taxon>Bacillota</taxon>
        <taxon>Bacilli</taxon>
        <taxon>Lactobacillales</taxon>
        <taxon>Streptococcaceae</taxon>
        <taxon>Lactococcus</taxon>
    </lineage>
</organism>
<evidence type="ECO:0000313" key="4">
    <source>
        <dbReference type="EMBL" id="MDG4977602.1"/>
    </source>
</evidence>
<dbReference type="SMART" id="SM00641">
    <property type="entry name" value="Glyco_25"/>
    <property type="match status" value="1"/>
</dbReference>
<evidence type="ECO:0000313" key="5">
    <source>
        <dbReference type="Proteomes" id="UP001152598"/>
    </source>
</evidence>
<dbReference type="InterPro" id="IPR017853">
    <property type="entry name" value="GH"/>
</dbReference>
<comment type="similarity">
    <text evidence="1">Belongs to the glycosyl hydrolase 25 family.</text>
</comment>
<evidence type="ECO:0000256" key="2">
    <source>
        <dbReference type="ARBA" id="ARBA00022801"/>
    </source>
</evidence>
<dbReference type="EMBL" id="JAOWLV010000015">
    <property type="protein sequence ID" value="MDG4977602.1"/>
    <property type="molecule type" value="Genomic_DNA"/>
</dbReference>
<sequence length="199" mass="21861">MVLKIVDVSSYQGDYKLGSYGEDGVIVKATQGTNYVNPNCDFVAEQAISQNKPWGISHYATGADASAEATYFVSNIQGYLEVANKPILWLTWVSNENPAWGSGAWAQTFINKVKELTGHQAGIYTGTDGVNQTGPYLSTESALWFAGYPTSADVGWNPEPFPYAIGNWKVLTGWQFSATPIAKSLFYLDQNQWDQIADH</sequence>
<comment type="caution">
    <text evidence="4">The sequence shown here is derived from an EMBL/GenBank/DDBJ whole genome shotgun (WGS) entry which is preliminary data.</text>
</comment>
<dbReference type="PROSITE" id="PS51904">
    <property type="entry name" value="GLYCOSYL_HYDROL_F25_2"/>
    <property type="match status" value="1"/>
</dbReference>
<dbReference type="PANTHER" id="PTHR34135:SF2">
    <property type="entry name" value="LYSOZYME"/>
    <property type="match status" value="1"/>
</dbReference>
<dbReference type="RefSeq" id="WP_278228569.1">
    <property type="nucleotide sequence ID" value="NZ_JAOWLV010000015.1"/>
</dbReference>
<proteinExistence type="inferred from homology"/>
<dbReference type="AlphaFoldDB" id="A0AAP3Z3E8"/>
<dbReference type="PANTHER" id="PTHR34135">
    <property type="entry name" value="LYSOZYME"/>
    <property type="match status" value="1"/>
</dbReference>
<accession>A0AAP3Z3E8</accession>
<dbReference type="SUPFAM" id="SSF51445">
    <property type="entry name" value="(Trans)glycosidases"/>
    <property type="match status" value="1"/>
</dbReference>
<keyword evidence="2" id="KW-0378">Hydrolase</keyword>
<dbReference type="GO" id="GO:0016998">
    <property type="term" value="P:cell wall macromolecule catabolic process"/>
    <property type="evidence" value="ECO:0007669"/>
    <property type="project" value="InterPro"/>
</dbReference>
<dbReference type="InterPro" id="IPR002053">
    <property type="entry name" value="Glyco_hydro_25"/>
</dbReference>
<dbReference type="InterPro" id="IPR018077">
    <property type="entry name" value="Glyco_hydro_fam25_subgr"/>
</dbReference>
<dbReference type="GO" id="GO:0003796">
    <property type="term" value="F:lysozyme activity"/>
    <property type="evidence" value="ECO:0007669"/>
    <property type="project" value="InterPro"/>
</dbReference>
<dbReference type="GO" id="GO:0009253">
    <property type="term" value="P:peptidoglycan catabolic process"/>
    <property type="evidence" value="ECO:0007669"/>
    <property type="project" value="InterPro"/>
</dbReference>
<name>A0AAP3Z3E8_9LACT</name>
<evidence type="ECO:0000256" key="3">
    <source>
        <dbReference type="ARBA" id="ARBA00023295"/>
    </source>
</evidence>
<dbReference type="Gene3D" id="3.20.20.80">
    <property type="entry name" value="Glycosidases"/>
    <property type="match status" value="1"/>
</dbReference>
<reference evidence="4" key="2">
    <citation type="journal article" date="2023" name="Food Microbiol.">
        <title>Evaluation of the fermentation potential of lactic acid bacteria isolated from herbs, fruits and vegetables as starter cultures in nut-based milk alternatives.</title>
        <authorList>
            <person name="Huang W."/>
            <person name="Dong A."/>
            <person name="Pham H.T."/>
            <person name="Zhou C."/>
            <person name="Huo Z."/>
            <person name="Watjen A.P."/>
            <person name="Prakash S."/>
            <person name="Bang-Berthelsen C.H."/>
            <person name="Turner M.S."/>
        </authorList>
    </citation>
    <scope>NUCLEOTIDE SEQUENCE</scope>
    <source>
        <strain evidence="4">54</strain>
    </source>
</reference>
<keyword evidence="3" id="KW-0326">Glycosidase</keyword>
<gene>
    <name evidence="4" type="ORF">OGZ50_12755</name>
</gene>
<protein>
    <submittedName>
        <fullName evidence="4">GH25 family lysozyme</fullName>
    </submittedName>
</protein>
<dbReference type="GO" id="GO:0016052">
    <property type="term" value="P:carbohydrate catabolic process"/>
    <property type="evidence" value="ECO:0007669"/>
    <property type="project" value="TreeGrafter"/>
</dbReference>
<evidence type="ECO:0000256" key="1">
    <source>
        <dbReference type="ARBA" id="ARBA00010646"/>
    </source>
</evidence>
<dbReference type="Proteomes" id="UP001152598">
    <property type="component" value="Unassembled WGS sequence"/>
</dbReference>
<reference evidence="4" key="1">
    <citation type="submission" date="2022-10" db="EMBL/GenBank/DDBJ databases">
        <authorList>
            <person name="Turner M.S."/>
            <person name="Huang W."/>
        </authorList>
    </citation>
    <scope>NUCLEOTIDE SEQUENCE</scope>
    <source>
        <strain evidence="4">54</strain>
    </source>
</reference>
<dbReference type="Pfam" id="PF01183">
    <property type="entry name" value="Glyco_hydro_25"/>
    <property type="match status" value="1"/>
</dbReference>